<accession>A0A830I041</accession>
<dbReference type="EMBL" id="BNJQ01000029">
    <property type="protein sequence ID" value="GHP10429.1"/>
    <property type="molecule type" value="Genomic_DNA"/>
</dbReference>
<dbReference type="InterPro" id="IPR029016">
    <property type="entry name" value="GAF-like_dom_sf"/>
</dbReference>
<dbReference type="AlphaFoldDB" id="A0A830I041"/>
<comment type="caution">
    <text evidence="1">The sequence shown here is derived from an EMBL/GenBank/DDBJ whole genome shotgun (WGS) entry which is preliminary data.</text>
</comment>
<keyword evidence="2" id="KW-1185">Reference proteome</keyword>
<protein>
    <recommendedName>
        <fullName evidence="3">GAF domain-containing protein</fullName>
    </recommendedName>
</protein>
<dbReference type="Proteomes" id="UP000660262">
    <property type="component" value="Unassembled WGS sequence"/>
</dbReference>
<reference evidence="1" key="1">
    <citation type="submission" date="2020-10" db="EMBL/GenBank/DDBJ databases">
        <title>Unveiling of a novel bifunctional photoreceptor, Dualchrome1, isolated from a cosmopolitan green alga.</title>
        <authorList>
            <person name="Suzuki S."/>
            <person name="Kawachi M."/>
        </authorList>
    </citation>
    <scope>NUCLEOTIDE SEQUENCE</scope>
    <source>
        <strain evidence="1">NIES 2893</strain>
    </source>
</reference>
<name>A0A830I041_9CHLO</name>
<evidence type="ECO:0008006" key="3">
    <source>
        <dbReference type="Google" id="ProtNLM"/>
    </source>
</evidence>
<evidence type="ECO:0000313" key="1">
    <source>
        <dbReference type="EMBL" id="GHP10429.1"/>
    </source>
</evidence>
<dbReference type="Gene3D" id="3.30.450.40">
    <property type="match status" value="1"/>
</dbReference>
<sequence length="225" mass="23906">MLSADSSPSISQALCEDAPELSTSQLEELTRYRVPAPPTAGSDAPSCGGLLAEPFDMLVALRAEGADATHPEVARLWRLKRCVELLAQRVGCEWLGVYRKTEGLACGDAGVVLLKEAYVGRPSRATFPLTDEFAKNSNNSKVGLTKQAVLVDDVAAHAGPYYQCDADVRSEYCAPIVRDDGTGGELLGIIDAEAFAPNFFTPDRCALIDEACVALAASGLMRGQP</sequence>
<dbReference type="SUPFAM" id="SSF55781">
    <property type="entry name" value="GAF domain-like"/>
    <property type="match status" value="1"/>
</dbReference>
<evidence type="ECO:0000313" key="2">
    <source>
        <dbReference type="Proteomes" id="UP000660262"/>
    </source>
</evidence>
<gene>
    <name evidence="1" type="ORF">PPROV_000916000</name>
</gene>
<dbReference type="OrthoDB" id="15735at2759"/>
<proteinExistence type="predicted"/>
<organism evidence="1 2">
    <name type="scientific">Pycnococcus provasolii</name>
    <dbReference type="NCBI Taxonomy" id="41880"/>
    <lineage>
        <taxon>Eukaryota</taxon>
        <taxon>Viridiplantae</taxon>
        <taxon>Chlorophyta</taxon>
        <taxon>Pseudoscourfieldiophyceae</taxon>
        <taxon>Pseudoscourfieldiales</taxon>
        <taxon>Pycnococcaceae</taxon>
        <taxon>Pycnococcus</taxon>
    </lineage>
</organism>